<dbReference type="PROSITE" id="PS51257">
    <property type="entry name" value="PROKAR_LIPOPROTEIN"/>
    <property type="match status" value="1"/>
</dbReference>
<evidence type="ECO:0000313" key="2">
    <source>
        <dbReference type="EMBL" id="HIV09480.1"/>
    </source>
</evidence>
<dbReference type="AlphaFoldDB" id="A0A9D1NMP5"/>
<dbReference type="Gene3D" id="3.40.50.1820">
    <property type="entry name" value="alpha/beta hydrolase"/>
    <property type="match status" value="1"/>
</dbReference>
<dbReference type="EMBL" id="DVOR01000163">
    <property type="protein sequence ID" value="HIV09480.1"/>
    <property type="molecule type" value="Genomic_DNA"/>
</dbReference>
<proteinExistence type="predicted"/>
<dbReference type="InterPro" id="IPR050228">
    <property type="entry name" value="Carboxylesterase_BioH"/>
</dbReference>
<dbReference type="InterPro" id="IPR000073">
    <property type="entry name" value="AB_hydrolase_1"/>
</dbReference>
<gene>
    <name evidence="2" type="ORF">IAC79_05140</name>
</gene>
<dbReference type="PANTHER" id="PTHR43194">
    <property type="entry name" value="HYDROLASE ALPHA/BETA FOLD FAMILY"/>
    <property type="match status" value="1"/>
</dbReference>
<organism evidence="2 3">
    <name type="scientific">Candidatus Spyradenecus faecavium</name>
    <dbReference type="NCBI Taxonomy" id="2840947"/>
    <lineage>
        <taxon>Bacteria</taxon>
        <taxon>Pseudomonadati</taxon>
        <taxon>Lentisphaerota</taxon>
        <taxon>Lentisphaeria</taxon>
        <taxon>Lentisphaerales</taxon>
        <taxon>Lentisphaeraceae</taxon>
        <taxon>Lentisphaeraceae incertae sedis</taxon>
        <taxon>Candidatus Spyradenecus</taxon>
    </lineage>
</organism>
<protein>
    <submittedName>
        <fullName evidence="2">Alpha/beta fold hydrolase</fullName>
    </submittedName>
</protein>
<reference evidence="2" key="1">
    <citation type="submission" date="2020-10" db="EMBL/GenBank/DDBJ databases">
        <authorList>
            <person name="Gilroy R."/>
        </authorList>
    </citation>
    <scope>NUCLEOTIDE SEQUENCE</scope>
    <source>
        <strain evidence="2">35461</strain>
    </source>
</reference>
<dbReference type="SUPFAM" id="SSF53474">
    <property type="entry name" value="alpha/beta-Hydrolases"/>
    <property type="match status" value="1"/>
</dbReference>
<sequence length="342" mass="36530">MRILPVLAALALAGCAADGLRIAEQGSFAVGGTVVRAPGEFDFARPTRSDGRTLHGDHAAVAYQIPVEAKATPLVFLPGYGQTSRCWDTTPDGREGWRTTFLRRGWPVYLVNQPRRGAAGRTTVAAMPAVLPDDQLWLENFRIHAGAFPKGEAAMDQFLRWMTPDTGPIDGTLVADSLAALTKKIGPSVLFTHSQGGIFGWAVPGRGGRVAAIVAIEPSAFPFPKGEVPEPIPNSSPFTPIKPVPLETADFAALCRTPILVVFGDGIAAAPDKANWPADGWRARVEMARLFVDCVNRHGGDATLVHLPEAGIRGNTHFPFADTNSEEVADLAADWLRAKGLD</sequence>
<dbReference type="InterPro" id="IPR029058">
    <property type="entry name" value="AB_hydrolase_fold"/>
</dbReference>
<dbReference type="CDD" id="cd12810">
    <property type="entry name" value="Esterase_713_like-3"/>
    <property type="match status" value="1"/>
</dbReference>
<evidence type="ECO:0000259" key="1">
    <source>
        <dbReference type="Pfam" id="PF12697"/>
    </source>
</evidence>
<reference evidence="2" key="2">
    <citation type="journal article" date="2021" name="PeerJ">
        <title>Extensive microbial diversity within the chicken gut microbiome revealed by metagenomics and culture.</title>
        <authorList>
            <person name="Gilroy R."/>
            <person name="Ravi A."/>
            <person name="Getino M."/>
            <person name="Pursley I."/>
            <person name="Horton D.L."/>
            <person name="Alikhan N.F."/>
            <person name="Baker D."/>
            <person name="Gharbi K."/>
            <person name="Hall N."/>
            <person name="Watson M."/>
            <person name="Adriaenssens E.M."/>
            <person name="Foster-Nyarko E."/>
            <person name="Jarju S."/>
            <person name="Secka A."/>
            <person name="Antonio M."/>
            <person name="Oren A."/>
            <person name="Chaudhuri R.R."/>
            <person name="La Ragione R."/>
            <person name="Hildebrand F."/>
            <person name="Pallen M.J."/>
        </authorList>
    </citation>
    <scope>NUCLEOTIDE SEQUENCE</scope>
    <source>
        <strain evidence="2">35461</strain>
    </source>
</reference>
<dbReference type="Proteomes" id="UP000886845">
    <property type="component" value="Unassembled WGS sequence"/>
</dbReference>
<name>A0A9D1NMP5_9BACT</name>
<evidence type="ECO:0000313" key="3">
    <source>
        <dbReference type="Proteomes" id="UP000886845"/>
    </source>
</evidence>
<dbReference type="Pfam" id="PF12697">
    <property type="entry name" value="Abhydrolase_6"/>
    <property type="match status" value="1"/>
</dbReference>
<dbReference type="GO" id="GO:0016787">
    <property type="term" value="F:hydrolase activity"/>
    <property type="evidence" value="ECO:0007669"/>
    <property type="project" value="UniProtKB-KW"/>
</dbReference>
<accession>A0A9D1NMP5</accession>
<dbReference type="PANTHER" id="PTHR43194:SF4">
    <property type="entry name" value="AB HYDROLASE-1 DOMAIN-CONTAINING PROTEIN"/>
    <property type="match status" value="1"/>
</dbReference>
<comment type="caution">
    <text evidence="2">The sequence shown here is derived from an EMBL/GenBank/DDBJ whole genome shotgun (WGS) entry which is preliminary data.</text>
</comment>
<feature type="domain" description="AB hydrolase-1" evidence="1">
    <location>
        <begin position="74"/>
        <end position="330"/>
    </location>
</feature>
<keyword evidence="2" id="KW-0378">Hydrolase</keyword>